<accession>A0A225USD4</accession>
<name>A0A225USD4_9STRA</name>
<proteinExistence type="predicted"/>
<reference evidence="2" key="1">
    <citation type="submission" date="2017-03" db="EMBL/GenBank/DDBJ databases">
        <title>Phytopthora megakarya and P. palmivora, two closely related causual agents of cacao black pod achieved similar genome size and gene model numbers by different mechanisms.</title>
        <authorList>
            <person name="Ali S."/>
            <person name="Shao J."/>
            <person name="Larry D.J."/>
            <person name="Kronmiller B."/>
            <person name="Shen D."/>
            <person name="Strem M.D."/>
            <person name="Melnick R.L."/>
            <person name="Guiltinan M.J."/>
            <person name="Tyler B.M."/>
            <person name="Meinhardt L.W."/>
            <person name="Bailey B.A."/>
        </authorList>
    </citation>
    <scope>NUCLEOTIDE SEQUENCE [LARGE SCALE GENOMIC DNA]</scope>
    <source>
        <strain evidence="2">zdho120</strain>
    </source>
</reference>
<protein>
    <submittedName>
        <fullName evidence="1">Serine protease</fullName>
    </submittedName>
</protein>
<evidence type="ECO:0000313" key="2">
    <source>
        <dbReference type="Proteomes" id="UP000198211"/>
    </source>
</evidence>
<evidence type="ECO:0000313" key="1">
    <source>
        <dbReference type="EMBL" id="OWY95920.1"/>
    </source>
</evidence>
<dbReference type="GO" id="GO:0006508">
    <property type="term" value="P:proteolysis"/>
    <property type="evidence" value="ECO:0007669"/>
    <property type="project" value="UniProtKB-KW"/>
</dbReference>
<keyword evidence="1" id="KW-0378">Hydrolase</keyword>
<feature type="non-terminal residue" evidence="1">
    <location>
        <position position="1"/>
    </location>
</feature>
<dbReference type="OrthoDB" id="427735at2759"/>
<dbReference type="Proteomes" id="UP000198211">
    <property type="component" value="Unassembled WGS sequence"/>
</dbReference>
<gene>
    <name evidence="1" type="ORF">PHMEG_00033942</name>
</gene>
<dbReference type="EMBL" id="NBNE01012310">
    <property type="protein sequence ID" value="OWY95920.1"/>
    <property type="molecule type" value="Genomic_DNA"/>
</dbReference>
<keyword evidence="1" id="KW-0645">Protease</keyword>
<keyword evidence="2" id="KW-1185">Reference proteome</keyword>
<dbReference type="GO" id="GO:0008233">
    <property type="term" value="F:peptidase activity"/>
    <property type="evidence" value="ECO:0007669"/>
    <property type="project" value="UniProtKB-KW"/>
</dbReference>
<organism evidence="1 2">
    <name type="scientific">Phytophthora megakarya</name>
    <dbReference type="NCBI Taxonomy" id="4795"/>
    <lineage>
        <taxon>Eukaryota</taxon>
        <taxon>Sar</taxon>
        <taxon>Stramenopiles</taxon>
        <taxon>Oomycota</taxon>
        <taxon>Peronosporomycetes</taxon>
        <taxon>Peronosporales</taxon>
        <taxon>Peronosporaceae</taxon>
        <taxon>Phytophthora</taxon>
    </lineage>
</organism>
<comment type="caution">
    <text evidence="1">The sequence shown here is derived from an EMBL/GenBank/DDBJ whole genome shotgun (WGS) entry which is preliminary data.</text>
</comment>
<dbReference type="AlphaFoldDB" id="A0A225USD4"/>
<sequence length="374" mass="41205">PSRRFFELCVKQQGTCPLQLSIDEDEDVLDAVLDIYEEIDTMKNDCAEEWMQLTGIETPSLALRPLLGLLVRDSSTRALVPSILGRMHRCSSKDRQELGLVLGPLLQQMIQNAGGTTALENSKVTTSPKGSLELLENAQLTTSAVSSIDTLEYLLISYSELWAKPSPTEIEIGELYMNGVFSLGFATLSQFCLLSGNLDPTRDDRDPACSHLSQDLDDISGLNISQSFTYDVDELYNNTASVPPNTTLLIINGGLDFQTPWEFGRYQFESTALSDPETSRKMLVEYEFGAHVCGLATTTDDDDTVCGPSIVASFISNNGNPDAIDTSCMSDLPELLLTDDDFSILVERIIEAEREEMLESGFGFERTKLTRTGT</sequence>